<dbReference type="AlphaFoldDB" id="A0AAD9HEL8"/>
<proteinExistence type="predicted"/>
<comment type="caution">
    <text evidence="1">The sequence shown here is derived from an EMBL/GenBank/DDBJ whole genome shotgun (WGS) entry which is preliminary data.</text>
</comment>
<accession>A0AAD9HEL8</accession>
<keyword evidence="2" id="KW-1185">Reference proteome</keyword>
<dbReference type="Proteomes" id="UP001232148">
    <property type="component" value="Unassembled WGS sequence"/>
</dbReference>
<evidence type="ECO:0000313" key="2">
    <source>
        <dbReference type="Proteomes" id="UP001232148"/>
    </source>
</evidence>
<dbReference type="EMBL" id="MU842891">
    <property type="protein sequence ID" value="KAK2027680.1"/>
    <property type="molecule type" value="Genomic_DNA"/>
</dbReference>
<sequence>MLQPPSRPRRMHQWSALSLSAHSNADAPHVWLPHWPSKKCCPAVIRPPPNDDKKPRYLPLPRHMRAPASRYLMWLMSSAVNYPIRTHRLPNAIQPCLQSPR</sequence>
<reference evidence="1" key="1">
    <citation type="submission" date="2021-06" db="EMBL/GenBank/DDBJ databases">
        <title>Comparative genomics, transcriptomics and evolutionary studies reveal genomic signatures of adaptation to plant cell wall in hemibiotrophic fungi.</title>
        <authorList>
            <consortium name="DOE Joint Genome Institute"/>
            <person name="Baroncelli R."/>
            <person name="Diaz J.F."/>
            <person name="Benocci T."/>
            <person name="Peng M."/>
            <person name="Battaglia E."/>
            <person name="Haridas S."/>
            <person name="Andreopoulos W."/>
            <person name="Labutti K."/>
            <person name="Pangilinan J."/>
            <person name="Floch G.L."/>
            <person name="Makela M.R."/>
            <person name="Henrissat B."/>
            <person name="Grigoriev I.V."/>
            <person name="Crouch J.A."/>
            <person name="De Vries R.P."/>
            <person name="Sukno S.A."/>
            <person name="Thon M.R."/>
        </authorList>
    </citation>
    <scope>NUCLEOTIDE SEQUENCE</scope>
    <source>
        <strain evidence="1">MAFF235873</strain>
    </source>
</reference>
<gene>
    <name evidence="1" type="ORF">LX32DRAFT_433971</name>
</gene>
<organism evidence="1 2">
    <name type="scientific">Colletotrichum zoysiae</name>
    <dbReference type="NCBI Taxonomy" id="1216348"/>
    <lineage>
        <taxon>Eukaryota</taxon>
        <taxon>Fungi</taxon>
        <taxon>Dikarya</taxon>
        <taxon>Ascomycota</taxon>
        <taxon>Pezizomycotina</taxon>
        <taxon>Sordariomycetes</taxon>
        <taxon>Hypocreomycetidae</taxon>
        <taxon>Glomerellales</taxon>
        <taxon>Glomerellaceae</taxon>
        <taxon>Colletotrichum</taxon>
        <taxon>Colletotrichum graminicola species complex</taxon>
    </lineage>
</organism>
<protein>
    <submittedName>
        <fullName evidence="1">Uncharacterized protein</fullName>
    </submittedName>
</protein>
<name>A0AAD9HEL8_9PEZI</name>
<evidence type="ECO:0000313" key="1">
    <source>
        <dbReference type="EMBL" id="KAK2027680.1"/>
    </source>
</evidence>